<accession>A0A2N5CMD9</accession>
<dbReference type="PANTHER" id="PTHR30288">
    <property type="entry name" value="FLAGELLAR CAP/ASSEMBLY PROTEIN FLID"/>
    <property type="match status" value="1"/>
</dbReference>
<keyword evidence="3" id="KW-0175">Coiled coil</keyword>
<feature type="domain" description="Flagellar hook-associated protein 2 N-terminal" evidence="6">
    <location>
        <begin position="21"/>
        <end position="131"/>
    </location>
</feature>
<comment type="function">
    <text evidence="5">Required for morphogenesis and for the elongation of the flagellar filament by facilitating polymerization of the flagellin monomers at the tip of growing filament. Forms a capping structure, which prevents flagellin subunits (transported through the central channel of the flagellum) from leaking out without polymerization at the distal end.</text>
</comment>
<evidence type="ECO:0000256" key="2">
    <source>
        <dbReference type="ARBA" id="ARBA00011255"/>
    </source>
</evidence>
<dbReference type="InterPro" id="IPR040026">
    <property type="entry name" value="FliD"/>
</dbReference>
<keyword evidence="4 5" id="KW-0975">Bacterial flagellum</keyword>
<dbReference type="Proteomes" id="UP000281192">
    <property type="component" value="Chromosome"/>
</dbReference>
<reference evidence="9 10" key="1">
    <citation type="submission" date="2017-12" db="EMBL/GenBank/DDBJ databases">
        <title>The genome sequence of Caulobacter flavus CGMCC1 15093.</title>
        <authorList>
            <person name="Gao J."/>
            <person name="Mao X."/>
            <person name="Sun J."/>
        </authorList>
    </citation>
    <scope>NUCLEOTIDE SEQUENCE [LARGE SCALE GENOMIC DNA]</scope>
    <source>
        <strain evidence="9 10">CGMCC1 15093</strain>
    </source>
</reference>
<dbReference type="GO" id="GO:0007155">
    <property type="term" value="P:cell adhesion"/>
    <property type="evidence" value="ECO:0007669"/>
    <property type="project" value="InterPro"/>
</dbReference>
<dbReference type="OrthoDB" id="9812018at2"/>
<dbReference type="EMBL" id="PJRQ01000047">
    <property type="protein sequence ID" value="PLR07140.1"/>
    <property type="molecule type" value="Genomic_DNA"/>
</dbReference>
<evidence type="ECO:0000256" key="1">
    <source>
        <dbReference type="ARBA" id="ARBA00009764"/>
    </source>
</evidence>
<evidence type="ECO:0000259" key="6">
    <source>
        <dbReference type="Pfam" id="PF02465"/>
    </source>
</evidence>
<feature type="domain" description="Flagellar hook-associated protein 2 C-terminal" evidence="7">
    <location>
        <begin position="241"/>
        <end position="538"/>
    </location>
</feature>
<dbReference type="InterPro" id="IPR010809">
    <property type="entry name" value="FliD_C"/>
</dbReference>
<evidence type="ECO:0000313" key="9">
    <source>
        <dbReference type="EMBL" id="PLR07140.1"/>
    </source>
</evidence>
<keyword evidence="9" id="KW-0966">Cell projection</keyword>
<organism evidence="9 10">
    <name type="scientific">Caulobacter flavus</name>
    <dbReference type="NCBI Taxonomy" id="1679497"/>
    <lineage>
        <taxon>Bacteria</taxon>
        <taxon>Pseudomonadati</taxon>
        <taxon>Pseudomonadota</taxon>
        <taxon>Alphaproteobacteria</taxon>
        <taxon>Caulobacterales</taxon>
        <taxon>Caulobacteraceae</taxon>
        <taxon>Caulobacter</taxon>
    </lineage>
</organism>
<dbReference type="Pfam" id="PF07195">
    <property type="entry name" value="FliD_C"/>
    <property type="match status" value="1"/>
</dbReference>
<keyword evidence="9" id="KW-0969">Cilium</keyword>
<dbReference type="GO" id="GO:0071973">
    <property type="term" value="P:bacterial-type flagellum-dependent cell motility"/>
    <property type="evidence" value="ECO:0007669"/>
    <property type="project" value="TreeGrafter"/>
</dbReference>
<evidence type="ECO:0000256" key="5">
    <source>
        <dbReference type="RuleBase" id="RU362066"/>
    </source>
</evidence>
<dbReference type="GO" id="GO:0005576">
    <property type="term" value="C:extracellular region"/>
    <property type="evidence" value="ECO:0007669"/>
    <property type="project" value="UniProtKB-SubCell"/>
</dbReference>
<reference evidence="8 11" key="2">
    <citation type="submission" date="2018-01" db="EMBL/GenBank/DDBJ databases">
        <title>Complete genome sequence of Caulobacter flavus RHGG3.</title>
        <authorList>
            <person name="Yang E."/>
        </authorList>
    </citation>
    <scope>NUCLEOTIDE SEQUENCE [LARGE SCALE GENOMIC DNA]</scope>
    <source>
        <strain evidence="8 11">RHGG3</strain>
    </source>
</reference>
<evidence type="ECO:0000313" key="10">
    <source>
        <dbReference type="Proteomes" id="UP000234483"/>
    </source>
</evidence>
<comment type="similarity">
    <text evidence="1 5">Belongs to the FliD family.</text>
</comment>
<dbReference type="InterPro" id="IPR010810">
    <property type="entry name" value="Flagellin_hook_IN_motif"/>
</dbReference>
<name>A0A2N5CMD9_9CAUL</name>
<evidence type="ECO:0000256" key="3">
    <source>
        <dbReference type="ARBA" id="ARBA00023054"/>
    </source>
</evidence>
<comment type="subunit">
    <text evidence="2 5">Homopentamer.</text>
</comment>
<dbReference type="Pfam" id="PF02465">
    <property type="entry name" value="FliD_N"/>
    <property type="match status" value="1"/>
</dbReference>
<evidence type="ECO:0000259" key="7">
    <source>
        <dbReference type="Pfam" id="PF07195"/>
    </source>
</evidence>
<dbReference type="RefSeq" id="WP_101715314.1">
    <property type="nucleotide sequence ID" value="NZ_CP026100.1"/>
</dbReference>
<keyword evidence="11" id="KW-1185">Reference proteome</keyword>
<dbReference type="GO" id="GO:0009424">
    <property type="term" value="C:bacterial-type flagellum hook"/>
    <property type="evidence" value="ECO:0007669"/>
    <property type="project" value="UniProtKB-UniRule"/>
</dbReference>
<dbReference type="PANTHER" id="PTHR30288:SF0">
    <property type="entry name" value="FLAGELLAR HOOK-ASSOCIATED PROTEIN 2"/>
    <property type="match status" value="1"/>
</dbReference>
<dbReference type="InterPro" id="IPR003481">
    <property type="entry name" value="FliD_N"/>
</dbReference>
<keyword evidence="5" id="KW-0964">Secreted</keyword>
<evidence type="ECO:0000313" key="11">
    <source>
        <dbReference type="Proteomes" id="UP000281192"/>
    </source>
</evidence>
<dbReference type="AlphaFoldDB" id="A0A2N5CMD9"/>
<keyword evidence="9" id="KW-0282">Flagellum</keyword>
<proteinExistence type="inferred from homology"/>
<evidence type="ECO:0000313" key="8">
    <source>
        <dbReference type="EMBL" id="AYV44800.1"/>
    </source>
</evidence>
<sequence>MTTTSTVSTSGSTTYLTGTISGLDTDSLIEAAVAQKTARADTIDAKVTANETKIASYQSLQTLLQAISDSMTSLAATTYSSVTATTNAFDEKSAYLTASDGTDATSVIAVDADSDAVAASYEITVTQLAKAMKVTSTAQTAGTALGLAGVVSIGVDGGTAAEITVTSTMTVSDVAAAINAKTATTGVTATLITSSTGTRLVMSTSDTNQQIAMTSVSGDDVGQSLGLTDASGAFANVLQAAQPSIVTIDGVEIESDGNELTDVVPGLSISLLQATSGQTITLDIEANYDDIKTAITDFIDAYNALRAFVVTNQTVGSGGVVADDAVLFADGILRDVNRQLNALLGGDAGSDDELTDLSALGITLNSANQLELSDETSLDNLLLTDLSSVAAFFETSFEASDSNLKLLKNDTTLSFDFDLDVTVTDGAISSVSVGGDSSLFTISGSRIVGASGTIYEGLSFALANATSGTISVEITQGFANLITSLMGDYANTTTGVIQQRINTLDTVNSDLTEQSETIRDNAETYRTKLIAKYSAMETQLYAAQILQEQIKAILGASSDDDD</sequence>
<dbReference type="KEGG" id="cfh:C1707_00150"/>
<dbReference type="GO" id="GO:0009421">
    <property type="term" value="C:bacterial-type flagellum filament cap"/>
    <property type="evidence" value="ECO:0007669"/>
    <property type="project" value="InterPro"/>
</dbReference>
<evidence type="ECO:0000256" key="4">
    <source>
        <dbReference type="ARBA" id="ARBA00023143"/>
    </source>
</evidence>
<dbReference type="Proteomes" id="UP000234483">
    <property type="component" value="Unassembled WGS sequence"/>
</dbReference>
<dbReference type="EMBL" id="CP026100">
    <property type="protein sequence ID" value="AYV44800.1"/>
    <property type="molecule type" value="Genomic_DNA"/>
</dbReference>
<protein>
    <recommendedName>
        <fullName evidence="5">Flagellar hook-associated protein 2</fullName>
        <shortName evidence="5">HAP2</shortName>
    </recommendedName>
    <alternativeName>
        <fullName evidence="5">Flagellar cap protein</fullName>
    </alternativeName>
</protein>
<dbReference type="Pfam" id="PF07196">
    <property type="entry name" value="Flagellin_IN"/>
    <property type="match status" value="1"/>
</dbReference>
<comment type="subcellular location">
    <subcellularLocation>
        <location evidence="5">Secreted</location>
    </subcellularLocation>
    <subcellularLocation>
        <location evidence="5">Bacterial flagellum</location>
    </subcellularLocation>
</comment>
<gene>
    <name evidence="8" type="ORF">C1707_00150</name>
    <name evidence="9" type="ORF">CFHF_23265</name>
</gene>